<evidence type="ECO:0000313" key="6">
    <source>
        <dbReference type="EMBL" id="CAL5222296.1"/>
    </source>
</evidence>
<gene>
    <name evidence="6" type="primary">g4637</name>
    <name evidence="6" type="ORF">VP750_LOCUS3955</name>
</gene>
<feature type="region of interest" description="Disordered" evidence="4">
    <location>
        <begin position="861"/>
        <end position="925"/>
    </location>
</feature>
<keyword evidence="3" id="KW-0539">Nucleus</keyword>
<dbReference type="InterPro" id="IPR036388">
    <property type="entry name" value="WH-like_DNA-bd_sf"/>
</dbReference>
<dbReference type="Pfam" id="PF08711">
    <property type="entry name" value="Med26"/>
    <property type="match status" value="1"/>
</dbReference>
<dbReference type="PANTHER" id="PTHR10742">
    <property type="entry name" value="FLAVIN MONOAMINE OXIDASE"/>
    <property type="match status" value="1"/>
</dbReference>
<dbReference type="InterPro" id="IPR009057">
    <property type="entry name" value="Homeodomain-like_sf"/>
</dbReference>
<dbReference type="InterPro" id="IPR035441">
    <property type="entry name" value="TFIIS/LEDGF_dom_sf"/>
</dbReference>
<keyword evidence="7" id="KW-1185">Reference proteome</keyword>
<dbReference type="Gene3D" id="3.90.660.10">
    <property type="match status" value="1"/>
</dbReference>
<evidence type="ECO:0000256" key="4">
    <source>
        <dbReference type="SAM" id="MobiDB-lite"/>
    </source>
</evidence>
<reference evidence="6 7" key="1">
    <citation type="submission" date="2024-06" db="EMBL/GenBank/DDBJ databases">
        <authorList>
            <person name="Kraege A."/>
            <person name="Thomma B."/>
        </authorList>
    </citation>
    <scope>NUCLEOTIDE SEQUENCE [LARGE SCALE GENOMIC DNA]</scope>
</reference>
<dbReference type="InterPro" id="IPR050281">
    <property type="entry name" value="Flavin_monoamine_oxidase"/>
</dbReference>
<feature type="compositionally biased region" description="Acidic residues" evidence="4">
    <location>
        <begin position="889"/>
        <end position="901"/>
    </location>
</feature>
<dbReference type="InterPro" id="IPR002937">
    <property type="entry name" value="Amino_oxidase"/>
</dbReference>
<evidence type="ECO:0000256" key="1">
    <source>
        <dbReference type="ARBA" id="ARBA00004123"/>
    </source>
</evidence>
<dbReference type="Gene3D" id="1.20.930.10">
    <property type="entry name" value="Conserved domain common to transcription factors TFIIS, elongin A, CRSP70"/>
    <property type="match status" value="1"/>
</dbReference>
<feature type="region of interest" description="Disordered" evidence="4">
    <location>
        <begin position="381"/>
        <end position="435"/>
    </location>
</feature>
<dbReference type="InterPro" id="IPR014876">
    <property type="entry name" value="DEK_C"/>
</dbReference>
<dbReference type="SUPFAM" id="SSF46689">
    <property type="entry name" value="Homeodomain-like"/>
    <property type="match status" value="1"/>
</dbReference>
<feature type="region of interest" description="Disordered" evidence="4">
    <location>
        <begin position="1157"/>
        <end position="1229"/>
    </location>
</feature>
<comment type="similarity">
    <text evidence="2">Belongs to the flavin monoamine oxidase family.</text>
</comment>
<feature type="region of interest" description="Disordered" evidence="4">
    <location>
        <begin position="1064"/>
        <end position="1108"/>
    </location>
</feature>
<feature type="compositionally biased region" description="Basic and acidic residues" evidence="4">
    <location>
        <begin position="397"/>
        <end position="412"/>
    </location>
</feature>
<feature type="compositionally biased region" description="Low complexity" evidence="4">
    <location>
        <begin position="502"/>
        <end position="528"/>
    </location>
</feature>
<proteinExistence type="inferred from homology"/>
<dbReference type="Proteomes" id="UP001497392">
    <property type="component" value="Unassembled WGS sequence"/>
</dbReference>
<accession>A0ABP1FS96</accession>
<evidence type="ECO:0000256" key="3">
    <source>
        <dbReference type="ARBA" id="ARBA00023242"/>
    </source>
</evidence>
<dbReference type="SUPFAM" id="SSF109715">
    <property type="entry name" value="DEK C-terminal domain"/>
    <property type="match status" value="1"/>
</dbReference>
<dbReference type="Pfam" id="PF08236">
    <property type="entry name" value="SRI"/>
    <property type="match status" value="1"/>
</dbReference>
<feature type="compositionally biased region" description="Basic and acidic residues" evidence="4">
    <location>
        <begin position="1157"/>
        <end position="1199"/>
    </location>
</feature>
<evidence type="ECO:0000313" key="7">
    <source>
        <dbReference type="Proteomes" id="UP001497392"/>
    </source>
</evidence>
<dbReference type="PANTHER" id="PTHR10742:SF410">
    <property type="entry name" value="LYSINE-SPECIFIC HISTONE DEMETHYLASE 2"/>
    <property type="match status" value="1"/>
</dbReference>
<name>A0ABP1FS96_9CHLO</name>
<dbReference type="SUPFAM" id="SSF51905">
    <property type="entry name" value="FAD/NAD(P)-binding domain"/>
    <property type="match status" value="2"/>
</dbReference>
<feature type="region of interest" description="Disordered" evidence="4">
    <location>
        <begin position="502"/>
        <end position="547"/>
    </location>
</feature>
<evidence type="ECO:0000259" key="5">
    <source>
        <dbReference type="PROSITE" id="PS51998"/>
    </source>
</evidence>
<dbReference type="InterPro" id="IPR017923">
    <property type="entry name" value="TFIIS_N"/>
</dbReference>
<dbReference type="SUPFAM" id="SSF47676">
    <property type="entry name" value="Conserved domain common to transcription factors TFIIS, elongin A, CRSP70"/>
    <property type="match status" value="1"/>
</dbReference>
<dbReference type="PROSITE" id="PS51998">
    <property type="entry name" value="DEK_C"/>
    <property type="match status" value="1"/>
</dbReference>
<dbReference type="Gene3D" id="3.50.50.60">
    <property type="entry name" value="FAD/NAD(P)-binding domain"/>
    <property type="match status" value="2"/>
</dbReference>
<feature type="compositionally biased region" description="Low complexity" evidence="4">
    <location>
        <begin position="1073"/>
        <end position="1092"/>
    </location>
</feature>
<feature type="compositionally biased region" description="Basic and acidic residues" evidence="4">
    <location>
        <begin position="537"/>
        <end position="547"/>
    </location>
</feature>
<dbReference type="EMBL" id="CAXHTA020000006">
    <property type="protein sequence ID" value="CAL5222296.1"/>
    <property type="molecule type" value="Genomic_DNA"/>
</dbReference>
<comment type="subcellular location">
    <subcellularLocation>
        <location evidence="1">Nucleus</location>
    </subcellularLocation>
</comment>
<protein>
    <submittedName>
        <fullName evidence="6">G4637 protein</fullName>
    </submittedName>
</protein>
<dbReference type="InterPro" id="IPR036188">
    <property type="entry name" value="FAD/NAD-bd_sf"/>
</dbReference>
<sequence length="1302" mass="139536">MVQSGVHYGLRARAAYKPRRQQAALSSDDQHAPGAAATVAAGFRPGVLTRPELLRFAGVQHDYLRARSIILEKWDASVGQHLTLQTCIEAAGEVPEGVMGDAYTFLQQQGCINMGVPAGEPDQDREPEEEPEAFPTDDDITRALQDILKNADLAETTERMVRKQVQARLGVDVSHRKAFIKGQVTKFICGEMKSPAKKPAKEKPAKIGKVIIVGAGPAGLAAANHLKRCGVEAVVLEARDRVGGRVHTYSGAGFSGPIDLGASLITGTATDVAKGLRADPSAVVARQLGISLHALDSALPLYDGLTGARVEEAMDRELELVRDSLMDDAREKVDELGEEATQNESLGAALDHAYAARFGGSASSAPAAPENVKQSSALLEETRQAAADQSSPSEVMDTDKQASEGRQADLPKSELAASAQLPPSGEETPREPDQTSITAKALDMAQHEATVASGDGAETAETLEEPAKAAYDQQGGAAAAAGVHAVPAEAAVAAASASDAAAAAPPTGDDAAAGAASASAQDAAAPSVTPNEAADGGAEKAEPEQELPKSLDELGRRILDWHWSHLEYGCSAPLHKVSLAHWNQDEEYGGFGGPHCMVVGGYGAILAGLAQKLDVRFNKAVTAVSEEGDDVVVTAADGETFRGSAVIITLPLGCLKAGDVMFQPALPEWKTDAIAKLGNGNLNKVIMEFPEAFWEGSVDYFGAAVPGGPAARGRCFMFWNLQRFAQKPILTAVVAGEAAEDCEMQSTEEVVAAAMEVLKRLFGNAIPQPSASLVTKWRSDEYARGSYSYVAVGSSAKTYDDLATPVRRRILFAGEHTCKEHPDTVGGAMLTGLREAIRVFHMLKGEDAFGKGEAEEVELEEGGDLFDEEAPARKQKKKKAGKKRRTVEEEQEEEEELEPEEVAGLQAKRQRRAAAKSPELPMTAAEREAELRKREALRDQHKLIYRALYSAGEGDMMPVRELLASSSAELQSQMLGSIVKSDRKVLTRLAADLDCLRALDLWMIDLIPDTRAFQILEDILQVLKVLPVPKNLLEASGIKATVAERLSDHGKSSTRALAQHLIDRWEPKPAQPAPTAQPKTEPASEAASRASSVVPGSDAPVSEDDDETELMDEQLLMMLDRQKELEALAKAAEEDLAKGKAEGADVPSIRAFEDFKKKMRRRGDSDKKRAEKLAQRRARAEKALREAEAEGVKHPEHTNGHAKPGSSSGEAEHHSSSNGKVHKKHTELEDVVASSVNGFLTPLFKANKLSKEDFKWVSRKSVNKVLEGSKGKPAEGFMSPEREAKIRKLVEGYIKARKRGAT</sequence>
<dbReference type="PRINTS" id="PR00419">
    <property type="entry name" value="ADXRDTASE"/>
</dbReference>
<dbReference type="Gene3D" id="1.10.10.10">
    <property type="entry name" value="Winged helix-like DNA-binding domain superfamily/Winged helix DNA-binding domain"/>
    <property type="match status" value="1"/>
</dbReference>
<dbReference type="InterPro" id="IPR013257">
    <property type="entry name" value="SRI"/>
</dbReference>
<evidence type="ECO:0000256" key="2">
    <source>
        <dbReference type="ARBA" id="ARBA00005995"/>
    </source>
</evidence>
<dbReference type="Pfam" id="PF01593">
    <property type="entry name" value="Amino_oxidase"/>
    <property type="match status" value="2"/>
</dbReference>
<dbReference type="SUPFAM" id="SSF54373">
    <property type="entry name" value="FAD-linked reductases, C-terminal domain"/>
    <property type="match status" value="1"/>
</dbReference>
<organism evidence="6 7">
    <name type="scientific">Coccomyxa viridis</name>
    <dbReference type="NCBI Taxonomy" id="1274662"/>
    <lineage>
        <taxon>Eukaryota</taxon>
        <taxon>Viridiplantae</taxon>
        <taxon>Chlorophyta</taxon>
        <taxon>core chlorophytes</taxon>
        <taxon>Trebouxiophyceae</taxon>
        <taxon>Trebouxiophyceae incertae sedis</taxon>
        <taxon>Coccomyxaceae</taxon>
        <taxon>Coccomyxa</taxon>
    </lineage>
</organism>
<feature type="compositionally biased region" description="Basic residues" evidence="4">
    <location>
        <begin position="873"/>
        <end position="885"/>
    </location>
</feature>
<feature type="domain" description="DEK-C" evidence="5">
    <location>
        <begin position="134"/>
        <end position="189"/>
    </location>
</feature>
<dbReference type="Pfam" id="PF08766">
    <property type="entry name" value="DEK_C"/>
    <property type="match status" value="1"/>
</dbReference>
<comment type="caution">
    <text evidence="6">The sequence shown here is derived from an EMBL/GenBank/DDBJ whole genome shotgun (WGS) entry which is preliminary data.</text>
</comment>
<dbReference type="Gene3D" id="1.10.10.60">
    <property type="entry name" value="Homeodomain-like"/>
    <property type="match status" value="1"/>
</dbReference>